<proteinExistence type="predicted"/>
<reference evidence="1" key="1">
    <citation type="submission" date="2021-03" db="EMBL/GenBank/DDBJ databases">
        <authorList>
            <consortium name="DOE Joint Genome Institute"/>
            <person name="Ahrendt S."/>
            <person name="Looney B.P."/>
            <person name="Miyauchi S."/>
            <person name="Morin E."/>
            <person name="Drula E."/>
            <person name="Courty P.E."/>
            <person name="Chicoki N."/>
            <person name="Fauchery L."/>
            <person name="Kohler A."/>
            <person name="Kuo A."/>
            <person name="Labutti K."/>
            <person name="Pangilinan J."/>
            <person name="Lipzen A."/>
            <person name="Riley R."/>
            <person name="Andreopoulos W."/>
            <person name="He G."/>
            <person name="Johnson J."/>
            <person name="Barry K.W."/>
            <person name="Grigoriev I.V."/>
            <person name="Nagy L."/>
            <person name="Hibbett D."/>
            <person name="Henrissat B."/>
            <person name="Matheny P.B."/>
            <person name="Labbe J."/>
            <person name="Martin F."/>
        </authorList>
    </citation>
    <scope>NUCLEOTIDE SEQUENCE</scope>
    <source>
        <strain evidence="1">HHB10654</strain>
    </source>
</reference>
<sequence length="800" mass="86874">MALRSPPSLSSLTPSTPSAGSVDRKPDRRVSLGVLDSARFRLSHDFARLVRSPSAASSSKSTHTARTSSTHGSRALGHTDQDYENDPDVHVELDPLEMSRVLAELPVEHRSRRAKIYEFLSRSTSRSRSRSKSTTRRSVSDEVPPDLPSLTNTTTTTASTTSDSNYHNTPTRNGSKPLTRSPSRPLSNNTTTTGDTITPTNVRSRTPRATAPPQFDHPAHPVNDSGIGVNEHPYEYDPRMPPPPLPIPLPQPPAQTPTQQKRKSKTPTLFGISLPGRSRPTTPKNEDAPPGNMVSRPMSPSATRGRQPPSSKGGKDKPTGPTWLNPRLFSGPPRPPAEASGQSSRTPIVAPQPRSAMKPSMTAPPTPSTTFDAVPRTHSTPPTMPPLTRSDSSSSVRSGRCSPLLGLGGGARRMFSTKNKGKEKEAGRPVVSVPMMRTRTASREGPGKGGKHGSFDFERTGSSAEVRRSASHGGAAKRPQAQAQAQHAHLRAGTHPQTTPRAHAHVPAHAHSQSTSAVHRNHAVARSPPLQAHSPLLTGASAHSHSTTATSANAGNAGAGGTGSWGRNTRTAGWVRAGVHPPFAFESAASGAGSVTSGGGGRASPSMSEGRVRSKERERERHAADGRRGKESLEIARDRDRQERGGRGVPHVRSREGDKEGRWEQKEVELGLGLAWAPSKIRVREWTGGDRQREREMWEREGARKARERLARYELGYAHGEPRRKTDKEVTGRFRDVLGDAGFETFKKYVRRFDADIIPLDGLLVRVERLLDATSPRGINEREKREMLDDLVRIVKENEW</sequence>
<accession>A0ACB8TA96</accession>
<dbReference type="Proteomes" id="UP000814140">
    <property type="component" value="Unassembled WGS sequence"/>
</dbReference>
<evidence type="ECO:0000313" key="1">
    <source>
        <dbReference type="EMBL" id="KAI0065844.1"/>
    </source>
</evidence>
<reference evidence="1" key="2">
    <citation type="journal article" date="2022" name="New Phytol.">
        <title>Evolutionary transition to the ectomycorrhizal habit in the genomes of a hyperdiverse lineage of mushroom-forming fungi.</title>
        <authorList>
            <person name="Looney B."/>
            <person name="Miyauchi S."/>
            <person name="Morin E."/>
            <person name="Drula E."/>
            <person name="Courty P.E."/>
            <person name="Kohler A."/>
            <person name="Kuo A."/>
            <person name="LaButti K."/>
            <person name="Pangilinan J."/>
            <person name="Lipzen A."/>
            <person name="Riley R."/>
            <person name="Andreopoulos W."/>
            <person name="He G."/>
            <person name="Johnson J."/>
            <person name="Nolan M."/>
            <person name="Tritt A."/>
            <person name="Barry K.W."/>
            <person name="Grigoriev I.V."/>
            <person name="Nagy L.G."/>
            <person name="Hibbett D."/>
            <person name="Henrissat B."/>
            <person name="Matheny P.B."/>
            <person name="Labbe J."/>
            <person name="Martin F.M."/>
        </authorList>
    </citation>
    <scope>NUCLEOTIDE SEQUENCE</scope>
    <source>
        <strain evidence="1">HHB10654</strain>
    </source>
</reference>
<comment type="caution">
    <text evidence="1">The sequence shown here is derived from an EMBL/GenBank/DDBJ whole genome shotgun (WGS) entry which is preliminary data.</text>
</comment>
<dbReference type="EMBL" id="MU277194">
    <property type="protein sequence ID" value="KAI0065844.1"/>
    <property type="molecule type" value="Genomic_DNA"/>
</dbReference>
<protein>
    <submittedName>
        <fullName evidence="1">Uncharacterized protein</fullName>
    </submittedName>
</protein>
<organism evidence="1 2">
    <name type="scientific">Artomyces pyxidatus</name>
    <dbReference type="NCBI Taxonomy" id="48021"/>
    <lineage>
        <taxon>Eukaryota</taxon>
        <taxon>Fungi</taxon>
        <taxon>Dikarya</taxon>
        <taxon>Basidiomycota</taxon>
        <taxon>Agaricomycotina</taxon>
        <taxon>Agaricomycetes</taxon>
        <taxon>Russulales</taxon>
        <taxon>Auriscalpiaceae</taxon>
        <taxon>Artomyces</taxon>
    </lineage>
</organism>
<evidence type="ECO:0000313" key="2">
    <source>
        <dbReference type="Proteomes" id="UP000814140"/>
    </source>
</evidence>
<keyword evidence="2" id="KW-1185">Reference proteome</keyword>
<gene>
    <name evidence="1" type="ORF">BV25DRAFT_1821529</name>
</gene>
<name>A0ACB8TA96_9AGAM</name>